<reference evidence="1 2" key="1">
    <citation type="submission" date="2019-11" db="UniProtKB">
        <authorList>
            <consortium name="WormBaseParasite"/>
        </authorList>
    </citation>
    <scope>IDENTIFICATION</scope>
</reference>
<proteinExistence type="predicted"/>
<dbReference type="AlphaFoldDB" id="A0A5K3FHG4"/>
<evidence type="ECO:0000313" key="2">
    <source>
        <dbReference type="WBParaSite" id="MCU_007851-RC"/>
    </source>
</evidence>
<accession>A0A5K3FHG4</accession>
<dbReference type="WBParaSite" id="MCU_007851-RB">
    <property type="protein sequence ID" value="MCU_007851-RB"/>
    <property type="gene ID" value="MCU_007851"/>
</dbReference>
<name>A0A5K3FHG4_MESCO</name>
<protein>
    <submittedName>
        <fullName evidence="1 2">Neur_chan_LBD domain-containing protein</fullName>
    </submittedName>
</protein>
<dbReference type="WBParaSite" id="MCU_007851-RC">
    <property type="protein sequence ID" value="MCU_007851-RC"/>
    <property type="gene ID" value="MCU_007851"/>
</dbReference>
<sequence length="290" mass="32850">MFSADEELTLESYAILEGLDKGVVFLPHTPTWDDNQPDQYRKSTKSPHRLLRLPVTNRCNIELQLGRGLPQIHVDVRHPEPRLVLPDTSTGVRAATWRVHWPETCRGTCACVGISMHPNTLDSPVDSLLYWDLSAYHTPPSRQAVGPPFDYGLVRPGAVFTMTLAVNYSSESHLETTLSFNFSSSLTTRTLRREVWVQGDSVQLTLFPFISTVWGFAEVDMTFVGYLKPGILELKTLCRWKILQKLLTSVKRLDKDVDFDAHSCLDRLVSALPLPTSVRHQLSLFREKSM</sequence>
<evidence type="ECO:0000313" key="1">
    <source>
        <dbReference type="WBParaSite" id="MCU_007851-RB"/>
    </source>
</evidence>
<organism evidence="1">
    <name type="scientific">Mesocestoides corti</name>
    <name type="common">Flatworm</name>
    <dbReference type="NCBI Taxonomy" id="53468"/>
    <lineage>
        <taxon>Eukaryota</taxon>
        <taxon>Metazoa</taxon>
        <taxon>Spiralia</taxon>
        <taxon>Lophotrochozoa</taxon>
        <taxon>Platyhelminthes</taxon>
        <taxon>Cestoda</taxon>
        <taxon>Eucestoda</taxon>
        <taxon>Cyclophyllidea</taxon>
        <taxon>Mesocestoididae</taxon>
        <taxon>Mesocestoides</taxon>
    </lineage>
</organism>